<comment type="caution">
    <text evidence="9">Lacks conserved residue(s) required for the propagation of feature annotation.</text>
</comment>
<evidence type="ECO:0000256" key="3">
    <source>
        <dbReference type="ARBA" id="ARBA00022475"/>
    </source>
</evidence>
<keyword evidence="7 9" id="KW-0472">Membrane</keyword>
<dbReference type="OrthoDB" id="4964541at2"/>
<evidence type="ECO:0000259" key="11">
    <source>
        <dbReference type="Pfam" id="PF04290"/>
    </source>
</evidence>
<dbReference type="Pfam" id="PF04290">
    <property type="entry name" value="DctQ"/>
    <property type="match status" value="1"/>
</dbReference>
<protein>
    <recommendedName>
        <fullName evidence="9">TRAP transporter small permease protein</fullName>
    </recommendedName>
</protein>
<dbReference type="Proteomes" id="UP000254889">
    <property type="component" value="Chromosome"/>
</dbReference>
<evidence type="ECO:0000313" key="12">
    <source>
        <dbReference type="EMBL" id="AXK80908.1"/>
    </source>
</evidence>
<comment type="function">
    <text evidence="9">Part of the tripartite ATP-independent periplasmic (TRAP) transport system.</text>
</comment>
<dbReference type="PANTHER" id="PTHR35011:SF2">
    <property type="entry name" value="2,3-DIKETO-L-GULONATE TRAP TRANSPORTER SMALL PERMEASE PROTEIN YIAM"/>
    <property type="match status" value="1"/>
</dbReference>
<evidence type="ECO:0000256" key="6">
    <source>
        <dbReference type="ARBA" id="ARBA00022989"/>
    </source>
</evidence>
<dbReference type="InterPro" id="IPR007387">
    <property type="entry name" value="TRAP_DctQ"/>
</dbReference>
<evidence type="ECO:0000256" key="10">
    <source>
        <dbReference type="SAM" id="MobiDB-lite"/>
    </source>
</evidence>
<sequence length="200" mass="21515">MRAQPSRWRPAPSRARSPARPDRRRGGGSMQDERPKGLLNGVSQAARTLLGLILLAMVLLNVVNAVSRYALSYVVIGIDELLVFAMIWMVMIGMLLVTADRSHIALEIVTGRVGPRTRSGLALLHHVVIAISCAYAAWQSVKFVMRVIAIQQTSMALELPMAIPHAAITVGLGGTALISAVLAVRDVRGVVSPRLAEQPA</sequence>
<name>A0A345ZVG1_9HYPH</name>
<evidence type="ECO:0000256" key="5">
    <source>
        <dbReference type="ARBA" id="ARBA00022692"/>
    </source>
</evidence>
<dbReference type="InterPro" id="IPR055348">
    <property type="entry name" value="DctQ"/>
</dbReference>
<keyword evidence="3" id="KW-1003">Cell membrane</keyword>
<evidence type="ECO:0000256" key="7">
    <source>
        <dbReference type="ARBA" id="ARBA00023136"/>
    </source>
</evidence>
<dbReference type="AlphaFoldDB" id="A0A345ZVG1"/>
<evidence type="ECO:0000256" key="4">
    <source>
        <dbReference type="ARBA" id="ARBA00022519"/>
    </source>
</evidence>
<accession>A0A345ZVG1</accession>
<keyword evidence="5 9" id="KW-0812">Transmembrane</keyword>
<comment type="subunit">
    <text evidence="9">The complex comprises the extracytoplasmic solute receptor protein and the two transmembrane proteins.</text>
</comment>
<keyword evidence="6 9" id="KW-1133">Transmembrane helix</keyword>
<comment type="subcellular location">
    <subcellularLocation>
        <location evidence="1 9">Cell inner membrane</location>
        <topology evidence="1 9">Multi-pass membrane protein</topology>
    </subcellularLocation>
</comment>
<feature type="transmembrane region" description="Helical" evidence="9">
    <location>
        <begin position="162"/>
        <end position="184"/>
    </location>
</feature>
<keyword evidence="2 9" id="KW-0813">Transport</keyword>
<reference evidence="12 13" key="1">
    <citation type="submission" date="2018-07" db="EMBL/GenBank/DDBJ databases">
        <authorList>
            <person name="Quirk P.G."/>
            <person name="Krulwich T.A."/>
        </authorList>
    </citation>
    <scope>NUCLEOTIDE SEQUENCE [LARGE SCALE GENOMIC DNA]</scope>
    <source>
        <strain evidence="12 13">CC-BB4</strain>
    </source>
</reference>
<feature type="compositionally biased region" description="Basic and acidic residues" evidence="10">
    <location>
        <begin position="19"/>
        <end position="36"/>
    </location>
</feature>
<dbReference type="KEGG" id="ptaw:DW352_10545"/>
<dbReference type="EMBL" id="CP031417">
    <property type="protein sequence ID" value="AXK80908.1"/>
    <property type="molecule type" value="Genomic_DNA"/>
</dbReference>
<evidence type="ECO:0000256" key="1">
    <source>
        <dbReference type="ARBA" id="ARBA00004429"/>
    </source>
</evidence>
<feature type="region of interest" description="Disordered" evidence="10">
    <location>
        <begin position="1"/>
        <end position="36"/>
    </location>
</feature>
<feature type="compositionally biased region" description="Low complexity" evidence="10">
    <location>
        <begin position="1"/>
        <end position="18"/>
    </location>
</feature>
<gene>
    <name evidence="12" type="ORF">DW352_10545</name>
</gene>
<comment type="similarity">
    <text evidence="8 9">Belongs to the TRAP transporter small permease family.</text>
</comment>
<dbReference type="PANTHER" id="PTHR35011">
    <property type="entry name" value="2,3-DIKETO-L-GULONATE TRAP TRANSPORTER SMALL PERMEASE PROTEIN YIAM"/>
    <property type="match status" value="1"/>
</dbReference>
<keyword evidence="13" id="KW-1185">Reference proteome</keyword>
<dbReference type="GO" id="GO:0015740">
    <property type="term" value="P:C4-dicarboxylate transport"/>
    <property type="evidence" value="ECO:0007669"/>
    <property type="project" value="TreeGrafter"/>
</dbReference>
<evidence type="ECO:0000256" key="2">
    <source>
        <dbReference type="ARBA" id="ARBA00022448"/>
    </source>
</evidence>
<organism evidence="12 13">
    <name type="scientific">Pseudolabrys taiwanensis</name>
    <dbReference type="NCBI Taxonomy" id="331696"/>
    <lineage>
        <taxon>Bacteria</taxon>
        <taxon>Pseudomonadati</taxon>
        <taxon>Pseudomonadota</taxon>
        <taxon>Alphaproteobacteria</taxon>
        <taxon>Hyphomicrobiales</taxon>
        <taxon>Xanthobacteraceae</taxon>
        <taxon>Pseudolabrys</taxon>
    </lineage>
</organism>
<evidence type="ECO:0000256" key="8">
    <source>
        <dbReference type="ARBA" id="ARBA00038436"/>
    </source>
</evidence>
<keyword evidence="4 9" id="KW-0997">Cell inner membrane</keyword>
<dbReference type="GO" id="GO:0005886">
    <property type="term" value="C:plasma membrane"/>
    <property type="evidence" value="ECO:0007669"/>
    <property type="project" value="UniProtKB-SubCell"/>
</dbReference>
<feature type="transmembrane region" description="Helical" evidence="9">
    <location>
        <begin position="81"/>
        <end position="99"/>
    </location>
</feature>
<evidence type="ECO:0000313" key="13">
    <source>
        <dbReference type="Proteomes" id="UP000254889"/>
    </source>
</evidence>
<feature type="transmembrane region" description="Helical" evidence="9">
    <location>
        <begin position="120"/>
        <end position="138"/>
    </location>
</feature>
<feature type="domain" description="Tripartite ATP-independent periplasmic transporters DctQ component" evidence="11">
    <location>
        <begin position="57"/>
        <end position="188"/>
    </location>
</feature>
<evidence type="ECO:0000256" key="9">
    <source>
        <dbReference type="RuleBase" id="RU369079"/>
    </source>
</evidence>
<proteinExistence type="inferred from homology"/>
<dbReference type="GO" id="GO:0022857">
    <property type="term" value="F:transmembrane transporter activity"/>
    <property type="evidence" value="ECO:0007669"/>
    <property type="project" value="UniProtKB-UniRule"/>
</dbReference>